<proteinExistence type="predicted"/>
<dbReference type="Gene3D" id="3.40.630.40">
    <property type="entry name" value="Zn-dependent exopeptidases"/>
    <property type="match status" value="1"/>
</dbReference>
<gene>
    <name evidence="5" type="ORF">KEG57_04630</name>
</gene>
<dbReference type="SMART" id="SM00646">
    <property type="entry name" value="Ami_3"/>
    <property type="match status" value="1"/>
</dbReference>
<dbReference type="SUPFAM" id="SSF53187">
    <property type="entry name" value="Zn-dependent exopeptidases"/>
    <property type="match status" value="1"/>
</dbReference>
<dbReference type="PANTHER" id="PTHR30404">
    <property type="entry name" value="N-ACETYLMURAMOYL-L-ALANINE AMIDASE"/>
    <property type="match status" value="1"/>
</dbReference>
<sequence>MNVSSKQQQQVAGANGVQKCAVVVVIDPGHGDTHDESSVVDPGAVGGGLQESDYVLEVSKLLKGKLAARTDVIEAVHLTREGIANDPSQEKLLWRQKVAVAKKADIFVSLHLNSNANTAALGKEVYYNQKASNKAESAKLAASLYAAYKLPLDPRGVKTMGLSVLATYKWKSKKLGIWRDSTIFQSVKAAALFELGFISNTGDRTAVLNNKDPIAEYLCEGICSYASANRAALCGP</sequence>
<dbReference type="GO" id="GO:0030288">
    <property type="term" value="C:outer membrane-bounded periplasmic space"/>
    <property type="evidence" value="ECO:0007669"/>
    <property type="project" value="TreeGrafter"/>
</dbReference>
<dbReference type="RefSeq" id="WP_272417783.1">
    <property type="nucleotide sequence ID" value="NZ_JAGTJJ010000001.1"/>
</dbReference>
<dbReference type="CDD" id="cd02696">
    <property type="entry name" value="MurNAc-LAA"/>
    <property type="match status" value="1"/>
</dbReference>
<evidence type="ECO:0000313" key="5">
    <source>
        <dbReference type="EMBL" id="MDC3979773.1"/>
    </source>
</evidence>
<comment type="caution">
    <text evidence="5">The sequence shown here is derived from an EMBL/GenBank/DDBJ whole genome shotgun (WGS) entry which is preliminary data.</text>
</comment>
<name>A0A9X3X045_9BACT</name>
<dbReference type="GO" id="GO:0008745">
    <property type="term" value="F:N-acetylmuramoyl-L-alanine amidase activity"/>
    <property type="evidence" value="ECO:0007669"/>
    <property type="project" value="UniProtKB-EC"/>
</dbReference>
<keyword evidence="6" id="KW-1185">Reference proteome</keyword>
<organism evidence="5 6">
    <name type="scientific">Polyangium jinanense</name>
    <dbReference type="NCBI Taxonomy" id="2829994"/>
    <lineage>
        <taxon>Bacteria</taxon>
        <taxon>Pseudomonadati</taxon>
        <taxon>Myxococcota</taxon>
        <taxon>Polyangia</taxon>
        <taxon>Polyangiales</taxon>
        <taxon>Polyangiaceae</taxon>
        <taxon>Polyangium</taxon>
    </lineage>
</organism>
<dbReference type="InterPro" id="IPR002508">
    <property type="entry name" value="MurNAc-LAA_cat"/>
</dbReference>
<accession>A0A9X3X045</accession>
<dbReference type="PANTHER" id="PTHR30404:SF0">
    <property type="entry name" value="N-ACETYLMURAMOYL-L-ALANINE AMIDASE AMIC"/>
    <property type="match status" value="1"/>
</dbReference>
<reference evidence="5 6" key="1">
    <citation type="submission" date="2021-04" db="EMBL/GenBank/DDBJ databases">
        <title>Genome analysis of Polyangium sp.</title>
        <authorList>
            <person name="Li Y."/>
            <person name="Wang J."/>
        </authorList>
    </citation>
    <scope>NUCLEOTIDE SEQUENCE [LARGE SCALE GENOMIC DNA]</scope>
    <source>
        <strain evidence="5 6">SDU14</strain>
    </source>
</reference>
<protein>
    <recommendedName>
        <fullName evidence="2">N-acetylmuramoyl-L-alanine amidase</fullName>
        <ecNumber evidence="2">3.5.1.28</ecNumber>
    </recommendedName>
</protein>
<keyword evidence="3" id="KW-0378">Hydrolase</keyword>
<comment type="catalytic activity">
    <reaction evidence="1">
        <text>Hydrolyzes the link between N-acetylmuramoyl residues and L-amino acid residues in certain cell-wall glycopeptides.</text>
        <dbReference type="EC" id="3.5.1.28"/>
    </reaction>
</comment>
<dbReference type="GO" id="GO:0009253">
    <property type="term" value="P:peptidoglycan catabolic process"/>
    <property type="evidence" value="ECO:0007669"/>
    <property type="project" value="InterPro"/>
</dbReference>
<dbReference type="Pfam" id="PF01520">
    <property type="entry name" value="Amidase_3"/>
    <property type="match status" value="1"/>
</dbReference>
<evidence type="ECO:0000313" key="6">
    <source>
        <dbReference type="Proteomes" id="UP001151081"/>
    </source>
</evidence>
<dbReference type="InterPro" id="IPR050695">
    <property type="entry name" value="N-acetylmuramoyl_amidase_3"/>
</dbReference>
<evidence type="ECO:0000256" key="2">
    <source>
        <dbReference type="ARBA" id="ARBA00011901"/>
    </source>
</evidence>
<dbReference type="EC" id="3.5.1.28" evidence="2"/>
<evidence type="ECO:0000256" key="1">
    <source>
        <dbReference type="ARBA" id="ARBA00001561"/>
    </source>
</evidence>
<feature type="domain" description="MurNAc-LAA" evidence="4">
    <location>
        <begin position="96"/>
        <end position="223"/>
    </location>
</feature>
<dbReference type="Proteomes" id="UP001151081">
    <property type="component" value="Unassembled WGS sequence"/>
</dbReference>
<dbReference type="EMBL" id="JAGTJJ010000001">
    <property type="protein sequence ID" value="MDC3979773.1"/>
    <property type="molecule type" value="Genomic_DNA"/>
</dbReference>
<evidence type="ECO:0000256" key="3">
    <source>
        <dbReference type="ARBA" id="ARBA00022801"/>
    </source>
</evidence>
<evidence type="ECO:0000259" key="4">
    <source>
        <dbReference type="SMART" id="SM00646"/>
    </source>
</evidence>
<dbReference type="AlphaFoldDB" id="A0A9X3X045"/>